<dbReference type="Gene3D" id="3.40.50.300">
    <property type="entry name" value="P-loop containing nucleotide triphosphate hydrolases"/>
    <property type="match status" value="2"/>
</dbReference>
<dbReference type="InterPro" id="IPR008571">
    <property type="entry name" value="HerA-like"/>
</dbReference>
<dbReference type="Pfam" id="PF01935">
    <property type="entry name" value="DUF87"/>
    <property type="match status" value="1"/>
</dbReference>
<name>A0A2P2C9R3_9ZZZZ</name>
<reference evidence="2" key="1">
    <citation type="submission" date="2015-08" db="EMBL/GenBank/DDBJ databases">
        <authorList>
            <person name="Babu N.S."/>
            <person name="Beckwith C.J."/>
            <person name="Beseler K.G."/>
            <person name="Brison A."/>
            <person name="Carone J.V."/>
            <person name="Caskin T.P."/>
            <person name="Diamond M."/>
            <person name="Durham M.E."/>
            <person name="Foxe J.M."/>
            <person name="Go M."/>
            <person name="Henderson B.A."/>
            <person name="Jones I.B."/>
            <person name="McGettigan J.A."/>
            <person name="Micheletti S.J."/>
            <person name="Nasrallah M.E."/>
            <person name="Ortiz D."/>
            <person name="Piller C.R."/>
            <person name="Privatt S.R."/>
            <person name="Schneider S.L."/>
            <person name="Sharp S."/>
            <person name="Smith T.C."/>
            <person name="Stanton J.D."/>
            <person name="Ullery H.E."/>
            <person name="Wilson R.J."/>
            <person name="Serrano M.G."/>
            <person name="Buck G."/>
            <person name="Lee V."/>
            <person name="Wang Y."/>
            <person name="Carvalho R."/>
            <person name="Voegtly L."/>
            <person name="Shi R."/>
            <person name="Duckworth R."/>
            <person name="Johnson A."/>
            <person name="Loviza R."/>
            <person name="Walstead R."/>
            <person name="Shah Z."/>
            <person name="Kiflezghi M."/>
            <person name="Wade K."/>
            <person name="Ball S.L."/>
            <person name="Bradley K.W."/>
            <person name="Asai D.J."/>
            <person name="Bowman C.A."/>
            <person name="Russell D.A."/>
            <person name="Pope W.H."/>
            <person name="Jacobs-Sera D."/>
            <person name="Hendrix R.W."/>
            <person name="Hatfull G.F."/>
        </authorList>
    </citation>
    <scope>NUCLEOTIDE SEQUENCE</scope>
</reference>
<proteinExistence type="predicted"/>
<dbReference type="EMBL" id="CZKA01000050">
    <property type="protein sequence ID" value="CUR58744.1"/>
    <property type="molecule type" value="Genomic_DNA"/>
</dbReference>
<feature type="domain" description="Helicase HerA central" evidence="1">
    <location>
        <begin position="112"/>
        <end position="217"/>
    </location>
</feature>
<organism evidence="2">
    <name type="scientific">metagenome</name>
    <dbReference type="NCBI Taxonomy" id="256318"/>
    <lineage>
        <taxon>unclassified sequences</taxon>
        <taxon>metagenomes</taxon>
    </lineage>
</organism>
<protein>
    <recommendedName>
        <fullName evidence="1">Helicase HerA central domain-containing protein</fullName>
    </recommendedName>
</protein>
<gene>
    <name evidence="2" type="ORF">NOCA2540023</name>
</gene>
<sequence>MSEAASYDGRRFTFRTSGSDPLLPGDIVLIDAGSSVRYAGQVLEHAFTDTGDLTGIGAVLHVLDDDGLPIRAVRRPFSHATVEMADLDLLQALQSSAKAAIPVGTWRSGNLETTAHLKAQGFNRHTFLCGQSGSGKTYALGVILEQLILRTAVRMVVLDPNADFVRLGETLPGAPEEGAHQITETDIRVLRPRSSHAGLHARFSTMSPRSQAAVLRMDPVRDRAEYNTFMHVIADGGHEDLTTLLERLAAGNPSEVALAQRIENLGILGWDVWAATNTSAYEVVESGSRITVMDLGGFEDPAEPLAASLDVLDSLWADRSSRTPTLIVIDEAHNVCPAEPANALAAAVTDRLIQIAAEGRKFGLWLLLSSQRPSKLHPQVLSQCDNLALMRMNSPSDVAELAQLFGFTPPAMLQAAPAFAQGEVLLAGGFVPAPSFVQMGERLTYEGGQDVKVPVSPAP</sequence>
<dbReference type="InterPro" id="IPR027417">
    <property type="entry name" value="P-loop_NTPase"/>
</dbReference>
<dbReference type="SUPFAM" id="SSF52540">
    <property type="entry name" value="P-loop containing nucleoside triphosphate hydrolases"/>
    <property type="match status" value="1"/>
</dbReference>
<evidence type="ECO:0000313" key="2">
    <source>
        <dbReference type="EMBL" id="CUR58744.1"/>
    </source>
</evidence>
<evidence type="ECO:0000259" key="1">
    <source>
        <dbReference type="Pfam" id="PF01935"/>
    </source>
</evidence>
<dbReference type="AlphaFoldDB" id="A0A2P2C9R3"/>
<dbReference type="PANTHER" id="PTHR42957">
    <property type="entry name" value="HELICASE MJ1565-RELATED"/>
    <property type="match status" value="1"/>
</dbReference>
<accession>A0A2P2C9R3</accession>
<dbReference type="PANTHER" id="PTHR42957:SF1">
    <property type="entry name" value="HELICASE MJ1565-RELATED"/>
    <property type="match status" value="1"/>
</dbReference>
<dbReference type="InterPro" id="IPR002789">
    <property type="entry name" value="HerA_central"/>
</dbReference>